<evidence type="ECO:0000313" key="1">
    <source>
        <dbReference type="EMBL" id="KAJ5191194.1"/>
    </source>
</evidence>
<dbReference type="GeneID" id="83184536"/>
<dbReference type="EMBL" id="JAPQKR010000016">
    <property type="protein sequence ID" value="KAJ5191194.1"/>
    <property type="molecule type" value="Genomic_DNA"/>
</dbReference>
<accession>A0A9W9J7G2</accession>
<dbReference type="AlphaFoldDB" id="A0A9W9J7G2"/>
<organism evidence="1 2">
    <name type="scientific">Penicillium cinerascens</name>
    <dbReference type="NCBI Taxonomy" id="70096"/>
    <lineage>
        <taxon>Eukaryota</taxon>
        <taxon>Fungi</taxon>
        <taxon>Dikarya</taxon>
        <taxon>Ascomycota</taxon>
        <taxon>Pezizomycotina</taxon>
        <taxon>Eurotiomycetes</taxon>
        <taxon>Eurotiomycetidae</taxon>
        <taxon>Eurotiales</taxon>
        <taxon>Aspergillaceae</taxon>
        <taxon>Penicillium</taxon>
    </lineage>
</organism>
<dbReference type="RefSeq" id="XP_058304134.1">
    <property type="nucleotide sequence ID" value="XM_058457235.1"/>
</dbReference>
<protein>
    <submittedName>
        <fullName evidence="1">Uncharacterized protein</fullName>
    </submittedName>
</protein>
<gene>
    <name evidence="1" type="ORF">N7498_010179</name>
</gene>
<reference evidence="1" key="1">
    <citation type="submission" date="2022-12" db="EMBL/GenBank/DDBJ databases">
        <authorList>
            <person name="Petersen C."/>
        </authorList>
    </citation>
    <scope>NUCLEOTIDE SEQUENCE</scope>
    <source>
        <strain evidence="1">IBT 15544</strain>
    </source>
</reference>
<dbReference type="Proteomes" id="UP001150904">
    <property type="component" value="Unassembled WGS sequence"/>
</dbReference>
<sequence length="190" mass="20957">MDALRPWPVTVVVAIVHGVGLCKTSFYQADVDSLSLSLSLSLSISLAHARSRRVSFSSAQHTSRLPVSPIRVTREKKLAGAFTEWNSHWKWSALSRKPSVGDELQFSLRMTNLLERISVENGGHTREARHTVRNGGQCTLTEPNETNRGIERRELDWLAPSTGDLQGATATGRYITGYHLDTSEGAEQSA</sequence>
<proteinExistence type="predicted"/>
<name>A0A9W9J7G2_9EURO</name>
<comment type="caution">
    <text evidence="1">The sequence shown here is derived from an EMBL/GenBank/DDBJ whole genome shotgun (WGS) entry which is preliminary data.</text>
</comment>
<reference evidence="1" key="2">
    <citation type="journal article" date="2023" name="IMA Fungus">
        <title>Comparative genomic study of the Penicillium genus elucidates a diverse pangenome and 15 lateral gene transfer events.</title>
        <authorList>
            <person name="Petersen C."/>
            <person name="Sorensen T."/>
            <person name="Nielsen M.R."/>
            <person name="Sondergaard T.E."/>
            <person name="Sorensen J.L."/>
            <person name="Fitzpatrick D.A."/>
            <person name="Frisvad J.C."/>
            <person name="Nielsen K.L."/>
        </authorList>
    </citation>
    <scope>NUCLEOTIDE SEQUENCE</scope>
    <source>
        <strain evidence="1">IBT 15544</strain>
    </source>
</reference>
<evidence type="ECO:0000313" key="2">
    <source>
        <dbReference type="Proteomes" id="UP001150904"/>
    </source>
</evidence>
<keyword evidence="2" id="KW-1185">Reference proteome</keyword>